<dbReference type="GeneID" id="14887068"/>
<evidence type="ECO:0000313" key="2">
    <source>
        <dbReference type="Proteomes" id="UP000014680"/>
    </source>
</evidence>
<organism evidence="1 2">
    <name type="scientific">Entamoeba invadens IP1</name>
    <dbReference type="NCBI Taxonomy" id="370355"/>
    <lineage>
        <taxon>Eukaryota</taxon>
        <taxon>Amoebozoa</taxon>
        <taxon>Evosea</taxon>
        <taxon>Archamoebae</taxon>
        <taxon>Mastigamoebida</taxon>
        <taxon>Entamoebidae</taxon>
        <taxon>Entamoeba</taxon>
    </lineage>
</organism>
<dbReference type="Proteomes" id="UP000014680">
    <property type="component" value="Unassembled WGS sequence"/>
</dbReference>
<dbReference type="EMBL" id="KB206756">
    <property type="protein sequence ID" value="ELP88379.1"/>
    <property type="molecule type" value="Genomic_DNA"/>
</dbReference>
<dbReference type="VEuPathDB" id="AmoebaDB:EIN_228420"/>
<accession>A0A0A1U2X6</accession>
<proteinExistence type="predicted"/>
<dbReference type="KEGG" id="eiv:EIN_228420"/>
<dbReference type="RefSeq" id="XP_004255150.1">
    <property type="nucleotide sequence ID" value="XM_004255102.1"/>
</dbReference>
<protein>
    <submittedName>
        <fullName evidence="1">Uncharacterized protein</fullName>
    </submittedName>
</protein>
<gene>
    <name evidence="1" type="ORF">EIN_228420</name>
</gene>
<reference evidence="1 2" key="1">
    <citation type="submission" date="2012-10" db="EMBL/GenBank/DDBJ databases">
        <authorList>
            <person name="Zafar N."/>
            <person name="Inman J."/>
            <person name="Hall N."/>
            <person name="Lorenzi H."/>
            <person name="Caler E."/>
        </authorList>
    </citation>
    <scope>NUCLEOTIDE SEQUENCE [LARGE SCALE GENOMIC DNA]</scope>
    <source>
        <strain evidence="1 2">IP1</strain>
    </source>
</reference>
<sequence>MQSRFLVKAFVLS</sequence>
<keyword evidence="2" id="KW-1185">Reference proteome</keyword>
<feature type="non-terminal residue" evidence="1">
    <location>
        <position position="1"/>
    </location>
</feature>
<feature type="non-terminal residue" evidence="1">
    <location>
        <position position="13"/>
    </location>
</feature>
<evidence type="ECO:0000313" key="1">
    <source>
        <dbReference type="EMBL" id="ELP88379.1"/>
    </source>
</evidence>
<name>A0A0A1U2X6_ENTIV</name>